<dbReference type="PANTHER" id="PTHR38782:SF1">
    <property type="entry name" value="SIGMA-E FACTOR REGULATORY PROTEIN RSEB"/>
    <property type="match status" value="1"/>
</dbReference>
<evidence type="ECO:0000256" key="5">
    <source>
        <dbReference type="SAM" id="MobiDB-lite"/>
    </source>
</evidence>
<feature type="domain" description="MucB/RseB C-terminal" evidence="7">
    <location>
        <begin position="232"/>
        <end position="331"/>
    </location>
</feature>
<evidence type="ECO:0000256" key="4">
    <source>
        <dbReference type="ARBA" id="ARBA00022764"/>
    </source>
</evidence>
<reference evidence="8 9" key="1">
    <citation type="submission" date="2017-07" db="EMBL/GenBank/DDBJ databases">
        <title>Complete Genome Sequence of the cosmetic ferment Vitreoscilla filiformis (ATCC15551).</title>
        <authorList>
            <person name="Contreras S."/>
            <person name="Sagory-Zalkind P."/>
            <person name="Blanquart H."/>
            <person name="Iltis A."/>
            <person name="Morand S.C."/>
        </authorList>
    </citation>
    <scope>NUCLEOTIDE SEQUENCE [LARGE SCALE GENOMIC DNA]</scope>
    <source>
        <strain evidence="8 9">ATCC 15551</strain>
    </source>
</reference>
<dbReference type="KEGG" id="vff:VITFI_CDS0451"/>
<accession>A0A221KBL3</accession>
<keyword evidence="4" id="KW-0574">Periplasm</keyword>
<name>A0A221KBL3_VITFI</name>
<dbReference type="InterPro" id="IPR038484">
    <property type="entry name" value="MucB/RseB_C_sf"/>
</dbReference>
<dbReference type="GO" id="GO:0030288">
    <property type="term" value="C:outer membrane-bounded periplasmic space"/>
    <property type="evidence" value="ECO:0007669"/>
    <property type="project" value="TreeGrafter"/>
</dbReference>
<keyword evidence="9" id="KW-1185">Reference proteome</keyword>
<dbReference type="PANTHER" id="PTHR38782">
    <property type="match status" value="1"/>
</dbReference>
<feature type="domain" description="MucB/RseB N-terminal" evidence="6">
    <location>
        <begin position="36"/>
        <end position="202"/>
    </location>
</feature>
<evidence type="ECO:0000256" key="2">
    <source>
        <dbReference type="ARBA" id="ARBA00008150"/>
    </source>
</evidence>
<dbReference type="CDD" id="cd16327">
    <property type="entry name" value="RseB"/>
    <property type="match status" value="1"/>
</dbReference>
<evidence type="ECO:0000259" key="6">
    <source>
        <dbReference type="Pfam" id="PF03888"/>
    </source>
</evidence>
<evidence type="ECO:0000313" key="9">
    <source>
        <dbReference type="Proteomes" id="UP000199729"/>
    </source>
</evidence>
<proteinExistence type="inferred from homology"/>
<evidence type="ECO:0000313" key="8">
    <source>
        <dbReference type="EMBL" id="ASM76230.1"/>
    </source>
</evidence>
<evidence type="ECO:0000259" key="7">
    <source>
        <dbReference type="Pfam" id="PF17188"/>
    </source>
</evidence>
<dbReference type="PIRSF" id="PIRSF005427">
    <property type="entry name" value="RseB"/>
    <property type="match status" value="1"/>
</dbReference>
<feature type="region of interest" description="Disordered" evidence="5">
    <location>
        <begin position="14"/>
        <end position="33"/>
    </location>
</feature>
<keyword evidence="3" id="KW-0732">Signal</keyword>
<dbReference type="Pfam" id="PF17188">
    <property type="entry name" value="MucB_RseB_C"/>
    <property type="match status" value="1"/>
</dbReference>
<dbReference type="RefSeq" id="WP_198301580.1">
    <property type="nucleotide sequence ID" value="NZ_CP022423.1"/>
</dbReference>
<dbReference type="InterPro" id="IPR005588">
    <property type="entry name" value="MucB_RseB"/>
</dbReference>
<dbReference type="Gene3D" id="3.30.200.100">
    <property type="entry name" value="MucB/RseB, C-terminal domain"/>
    <property type="match status" value="1"/>
</dbReference>
<organism evidence="8 9">
    <name type="scientific">Vitreoscilla filiformis</name>
    <dbReference type="NCBI Taxonomy" id="63"/>
    <lineage>
        <taxon>Bacteria</taxon>
        <taxon>Pseudomonadati</taxon>
        <taxon>Pseudomonadota</taxon>
        <taxon>Betaproteobacteria</taxon>
        <taxon>Neisseriales</taxon>
        <taxon>Neisseriaceae</taxon>
        <taxon>Vitreoscilla</taxon>
    </lineage>
</organism>
<dbReference type="Pfam" id="PF03888">
    <property type="entry name" value="MucB_RseB"/>
    <property type="match status" value="1"/>
</dbReference>
<comment type="subcellular location">
    <subcellularLocation>
        <location evidence="1">Periplasm</location>
    </subcellularLocation>
</comment>
<dbReference type="GO" id="GO:0045152">
    <property type="term" value="F:antisigma factor binding"/>
    <property type="evidence" value="ECO:0007669"/>
    <property type="project" value="TreeGrafter"/>
</dbReference>
<dbReference type="EMBL" id="CP022423">
    <property type="protein sequence ID" value="ASM76230.1"/>
    <property type="molecule type" value="Genomic_DNA"/>
</dbReference>
<evidence type="ECO:0000256" key="3">
    <source>
        <dbReference type="ARBA" id="ARBA00022729"/>
    </source>
</evidence>
<feature type="compositionally biased region" description="Low complexity" evidence="5">
    <location>
        <begin position="14"/>
        <end position="31"/>
    </location>
</feature>
<dbReference type="GO" id="GO:0032885">
    <property type="term" value="P:regulation of polysaccharide biosynthetic process"/>
    <property type="evidence" value="ECO:0007669"/>
    <property type="project" value="TreeGrafter"/>
</dbReference>
<dbReference type="Proteomes" id="UP000199729">
    <property type="component" value="Chromosome"/>
</dbReference>
<dbReference type="InterPro" id="IPR033434">
    <property type="entry name" value="MucB/RseB_N"/>
</dbReference>
<gene>
    <name evidence="8" type="ORF">VITFI_CDS0451</name>
</gene>
<dbReference type="AlphaFoldDB" id="A0A221KBL3"/>
<protein>
    <submittedName>
        <fullName evidence="8">Sigma E regulatory protein, MucB/RseB</fullName>
    </submittedName>
</protein>
<dbReference type="InterPro" id="IPR033436">
    <property type="entry name" value="MucB/RseB_C"/>
</dbReference>
<comment type="similarity">
    <text evidence="2">Belongs to the RseB family.</text>
</comment>
<sequence length="336" mass="37076">MLVTSLVCGSPAWAEPSAASTARSPSSASAERVPEASEWLHRIRQAAIQRSYQGTLVVTGSGGVSSSRVAHVVQGSRRTERIDALAGEAHSLVRQDGITRSVWPHKQMVIEEAHDRQVLFPGLPDEADERVLTWYELRPVGTDRVAGHDAIVLSLQARDPLRFSFRLWVERHSHLLLRLDTLDANSQTLESTAFSDLTLDVRPTPSSRPGDWPAAWRHYRVVRSVHQDTQLAQEGWALKALPPGFRQVSCSRRTLTPGGSAHPHPVLQAMFSDGLAHVSLFVESGAPPGPAQESRHVLGATHMLRTHVEGHWLTVVGDVPPETLRRFVTALERKPR</sequence>
<dbReference type="Gene3D" id="2.50.20.10">
    <property type="entry name" value="Lipoprotein localisation LolA/LolB/LppX"/>
    <property type="match status" value="1"/>
</dbReference>
<evidence type="ECO:0000256" key="1">
    <source>
        <dbReference type="ARBA" id="ARBA00004418"/>
    </source>
</evidence>